<dbReference type="Pfam" id="PF01261">
    <property type="entry name" value="AP_endonuc_2"/>
    <property type="match status" value="1"/>
</dbReference>
<accession>A0ABY9GLS5</accession>
<dbReference type="RefSeq" id="WP_305422370.1">
    <property type="nucleotide sequence ID" value="NZ_CP117430.1"/>
</dbReference>
<evidence type="ECO:0000313" key="3">
    <source>
        <dbReference type="Proteomes" id="UP001230768"/>
    </source>
</evidence>
<feature type="domain" description="Xylose isomerase-like TIM barrel" evidence="1">
    <location>
        <begin position="34"/>
        <end position="267"/>
    </location>
</feature>
<dbReference type="SUPFAM" id="SSF51658">
    <property type="entry name" value="Xylose isomerase-like"/>
    <property type="match status" value="1"/>
</dbReference>
<dbReference type="Gene3D" id="3.20.20.150">
    <property type="entry name" value="Divalent-metal-dependent TIM barrel enzymes"/>
    <property type="match status" value="1"/>
</dbReference>
<organism evidence="2 3">
    <name type="scientific">Pseudomonas wuhanensis</name>
    <dbReference type="NCBI Taxonomy" id="2954098"/>
    <lineage>
        <taxon>Bacteria</taxon>
        <taxon>Pseudomonadati</taxon>
        <taxon>Pseudomonadota</taxon>
        <taxon>Gammaproteobacteria</taxon>
        <taxon>Pseudomonadales</taxon>
        <taxon>Pseudomonadaceae</taxon>
        <taxon>Pseudomonas</taxon>
    </lineage>
</organism>
<dbReference type="Proteomes" id="UP001230768">
    <property type="component" value="Chromosome"/>
</dbReference>
<dbReference type="InterPro" id="IPR036237">
    <property type="entry name" value="Xyl_isomerase-like_sf"/>
</dbReference>
<dbReference type="PANTHER" id="PTHR12110:SF41">
    <property type="entry name" value="INOSOSE DEHYDRATASE"/>
    <property type="match status" value="1"/>
</dbReference>
<dbReference type="PANTHER" id="PTHR12110">
    <property type="entry name" value="HYDROXYPYRUVATE ISOMERASE"/>
    <property type="match status" value="1"/>
</dbReference>
<keyword evidence="3" id="KW-1185">Reference proteome</keyword>
<dbReference type="InterPro" id="IPR050312">
    <property type="entry name" value="IolE/XylAMocC-like"/>
</dbReference>
<reference evidence="2 3" key="1">
    <citation type="submission" date="2023-02" db="EMBL/GenBank/DDBJ databases">
        <title>Evolution of Hrp T3SS in non-pathogenic Pseudomonas fluorescens.</title>
        <authorList>
            <person name="Liao K."/>
            <person name="Wei H."/>
            <person name="Gu Y."/>
        </authorList>
    </citation>
    <scope>NUCLEOTIDE SEQUENCE [LARGE SCALE GENOMIC DNA]</scope>
    <source>
        <strain evidence="2 3">FP607</strain>
    </source>
</reference>
<dbReference type="InterPro" id="IPR013022">
    <property type="entry name" value="Xyl_isomerase-like_TIM-brl"/>
</dbReference>
<dbReference type="EMBL" id="CP117430">
    <property type="protein sequence ID" value="WLI16685.1"/>
    <property type="molecule type" value="Genomic_DNA"/>
</dbReference>
<name>A0ABY9GLS5_9PSED</name>
<evidence type="ECO:0000313" key="2">
    <source>
        <dbReference type="EMBL" id="WLI16685.1"/>
    </source>
</evidence>
<protein>
    <submittedName>
        <fullName evidence="2">TIM barrel protein</fullName>
    </submittedName>
</protein>
<proteinExistence type="predicted"/>
<sequence length="271" mass="29618">MLASTLSNSMPRIALADWRLPFNGSQALGFTAWCGLHDIQIDFGGPGRAPSLDSVSRLRAIRDASIAHDVNVLAVACNQMNDLGLHSAVHSPVGEKVRSLVMQTLDAAAFLGASMVFFPSFRKSAIGDRQTLEATARLLQWACEQGEQRALLVANENDLDVQASRRLVEHVNQRNFRLILDTYNPVKVGVRPSTLILELPSVFASQVHVKDGRSGLDASVPLGFGDGSVAETLDTLRDIQSFDTYVLENDYRCGDPAHLQHDLGWLLNATR</sequence>
<evidence type="ECO:0000259" key="1">
    <source>
        <dbReference type="Pfam" id="PF01261"/>
    </source>
</evidence>
<gene>
    <name evidence="2" type="ORF">PSH88_20850</name>
</gene>